<protein>
    <recommendedName>
        <fullName evidence="4">LPXTG cell wall anchor domain-containing protein</fullName>
    </recommendedName>
</protein>
<sequence length="63" mass="6178">TTVLAGTAEGDAHGAAAAVSGDNAAVPSDSDSSTDAVTLWLAIAALAVSVIALIFVLARRRKA</sequence>
<evidence type="ECO:0000313" key="2">
    <source>
        <dbReference type="EMBL" id="MBW7458788.1"/>
    </source>
</evidence>
<dbReference type="Proteomes" id="UP001519887">
    <property type="component" value="Unassembled WGS sequence"/>
</dbReference>
<accession>A0ABS7CD07</accession>
<proteinExistence type="predicted"/>
<feature type="transmembrane region" description="Helical" evidence="1">
    <location>
        <begin position="37"/>
        <end position="58"/>
    </location>
</feature>
<comment type="caution">
    <text evidence="2">The sequence shown here is derived from an EMBL/GenBank/DDBJ whole genome shotgun (WGS) entry which is preliminary data.</text>
</comment>
<name>A0ABS7CD07_9BACL</name>
<keyword evidence="1" id="KW-0812">Transmembrane</keyword>
<evidence type="ECO:0008006" key="4">
    <source>
        <dbReference type="Google" id="ProtNLM"/>
    </source>
</evidence>
<keyword evidence="3" id="KW-1185">Reference proteome</keyword>
<organism evidence="2 3">
    <name type="scientific">Paenibacillus sepulcri</name>
    <dbReference type="NCBI Taxonomy" id="359917"/>
    <lineage>
        <taxon>Bacteria</taxon>
        <taxon>Bacillati</taxon>
        <taxon>Bacillota</taxon>
        <taxon>Bacilli</taxon>
        <taxon>Bacillales</taxon>
        <taxon>Paenibacillaceae</taxon>
        <taxon>Paenibacillus</taxon>
    </lineage>
</organism>
<dbReference type="EMBL" id="JAHZIK010001344">
    <property type="protein sequence ID" value="MBW7458788.1"/>
    <property type="molecule type" value="Genomic_DNA"/>
</dbReference>
<evidence type="ECO:0000313" key="3">
    <source>
        <dbReference type="Proteomes" id="UP001519887"/>
    </source>
</evidence>
<gene>
    <name evidence="2" type="ORF">K0U00_32560</name>
</gene>
<keyword evidence="1" id="KW-1133">Transmembrane helix</keyword>
<reference evidence="2 3" key="1">
    <citation type="submission" date="2021-07" db="EMBL/GenBank/DDBJ databases">
        <title>Paenibacillus radiodurans sp. nov., isolated from the southeastern edge of Tengger Desert.</title>
        <authorList>
            <person name="Zhang G."/>
        </authorList>
    </citation>
    <scope>NUCLEOTIDE SEQUENCE [LARGE SCALE GENOMIC DNA]</scope>
    <source>
        <strain evidence="2 3">CCM 7311</strain>
    </source>
</reference>
<feature type="non-terminal residue" evidence="2">
    <location>
        <position position="1"/>
    </location>
</feature>
<keyword evidence="1" id="KW-0472">Membrane</keyword>
<evidence type="ECO:0000256" key="1">
    <source>
        <dbReference type="SAM" id="Phobius"/>
    </source>
</evidence>